<reference evidence="1" key="1">
    <citation type="submission" date="2021-02" db="EMBL/GenBank/DDBJ databases">
        <authorList>
            <person name="Nowell W R."/>
        </authorList>
    </citation>
    <scope>NUCLEOTIDE SEQUENCE</scope>
</reference>
<proteinExistence type="predicted"/>
<dbReference type="AlphaFoldDB" id="A0A8S2PBW4"/>
<comment type="caution">
    <text evidence="1">The sequence shown here is derived from an EMBL/GenBank/DDBJ whole genome shotgun (WGS) entry which is preliminary data.</text>
</comment>
<dbReference type="EMBL" id="CAJOBI010005689">
    <property type="protein sequence ID" value="CAF4039493.1"/>
    <property type="molecule type" value="Genomic_DNA"/>
</dbReference>
<dbReference type="Proteomes" id="UP000676336">
    <property type="component" value="Unassembled WGS sequence"/>
</dbReference>
<feature type="non-terminal residue" evidence="1">
    <location>
        <position position="34"/>
    </location>
</feature>
<protein>
    <submittedName>
        <fullName evidence="1">Uncharacterized protein</fullName>
    </submittedName>
</protein>
<organism evidence="1 2">
    <name type="scientific">Rotaria magnacalcarata</name>
    <dbReference type="NCBI Taxonomy" id="392030"/>
    <lineage>
        <taxon>Eukaryota</taxon>
        <taxon>Metazoa</taxon>
        <taxon>Spiralia</taxon>
        <taxon>Gnathifera</taxon>
        <taxon>Rotifera</taxon>
        <taxon>Eurotatoria</taxon>
        <taxon>Bdelloidea</taxon>
        <taxon>Philodinida</taxon>
        <taxon>Philodinidae</taxon>
        <taxon>Rotaria</taxon>
    </lineage>
</organism>
<accession>A0A8S2PBW4</accession>
<sequence>MATTPLTQEKVHKAKLSIENFYANLVNQYEEREE</sequence>
<evidence type="ECO:0000313" key="2">
    <source>
        <dbReference type="Proteomes" id="UP000676336"/>
    </source>
</evidence>
<gene>
    <name evidence="1" type="ORF">SMN809_LOCUS14022</name>
</gene>
<name>A0A8S2PBW4_9BILA</name>
<evidence type="ECO:0000313" key="1">
    <source>
        <dbReference type="EMBL" id="CAF4039493.1"/>
    </source>
</evidence>